<evidence type="ECO:0000259" key="1">
    <source>
        <dbReference type="Pfam" id="PF07638"/>
    </source>
</evidence>
<gene>
    <name evidence="2" type="ORF">HNR46_000278</name>
</gene>
<dbReference type="AlphaFoldDB" id="A0A840UV38"/>
<dbReference type="SUPFAM" id="SSF88659">
    <property type="entry name" value="Sigma3 and sigma4 domains of RNA polymerase sigma factors"/>
    <property type="match status" value="1"/>
</dbReference>
<reference evidence="2 3" key="1">
    <citation type="submission" date="2020-08" db="EMBL/GenBank/DDBJ databases">
        <title>Genomic Encyclopedia of Type Strains, Phase IV (KMG-IV): sequencing the most valuable type-strain genomes for metagenomic binning, comparative biology and taxonomic classification.</title>
        <authorList>
            <person name="Goeker M."/>
        </authorList>
    </citation>
    <scope>NUCLEOTIDE SEQUENCE [LARGE SCALE GENOMIC DNA]</scope>
    <source>
        <strain evidence="2 3">YC6886</strain>
    </source>
</reference>
<sequence>MSDDLDILKSAHPSGGLVSSQLLPLVYDELRSLAARQMARERAHQTLQPTALVHEAWLKLGHEDLAWNDREHFFRAAAQAMRRILVDRVREKSALKRGEGIPLLDLDQLDIAATGEDERILQIDEALTILEKDDPDVARVVSLKFFGGLTNKEIAKMDGVSERTIERHWAYAKARLLLFIRDAH</sequence>
<organism evidence="2 3">
    <name type="scientific">Haloferula luteola</name>
    <dbReference type="NCBI Taxonomy" id="595692"/>
    <lineage>
        <taxon>Bacteria</taxon>
        <taxon>Pseudomonadati</taxon>
        <taxon>Verrucomicrobiota</taxon>
        <taxon>Verrucomicrobiia</taxon>
        <taxon>Verrucomicrobiales</taxon>
        <taxon>Verrucomicrobiaceae</taxon>
        <taxon>Haloferula</taxon>
    </lineage>
</organism>
<accession>A0A840UV38</accession>
<dbReference type="InterPro" id="IPR011517">
    <property type="entry name" value="RNA_pol_sigma70_ECF-like"/>
</dbReference>
<feature type="domain" description="RNA polymerase sigma-70 ECF-like HTH" evidence="1">
    <location>
        <begin position="19"/>
        <end position="176"/>
    </location>
</feature>
<dbReference type="GO" id="GO:0003700">
    <property type="term" value="F:DNA-binding transcription factor activity"/>
    <property type="evidence" value="ECO:0007669"/>
    <property type="project" value="InterPro"/>
</dbReference>
<dbReference type="Pfam" id="PF07638">
    <property type="entry name" value="Sigma70_ECF"/>
    <property type="match status" value="1"/>
</dbReference>
<dbReference type="Gene3D" id="1.10.10.10">
    <property type="entry name" value="Winged helix-like DNA-binding domain superfamily/Winged helix DNA-binding domain"/>
    <property type="match status" value="1"/>
</dbReference>
<name>A0A840UV38_9BACT</name>
<dbReference type="GO" id="GO:0006352">
    <property type="term" value="P:DNA-templated transcription initiation"/>
    <property type="evidence" value="ECO:0007669"/>
    <property type="project" value="InterPro"/>
</dbReference>
<dbReference type="Proteomes" id="UP000557717">
    <property type="component" value="Unassembled WGS sequence"/>
</dbReference>
<evidence type="ECO:0000313" key="3">
    <source>
        <dbReference type="Proteomes" id="UP000557717"/>
    </source>
</evidence>
<dbReference type="InterPro" id="IPR014284">
    <property type="entry name" value="RNA_pol_sigma-70_dom"/>
</dbReference>
<dbReference type="InterPro" id="IPR036388">
    <property type="entry name" value="WH-like_DNA-bd_sf"/>
</dbReference>
<dbReference type="RefSeq" id="WP_184015059.1">
    <property type="nucleotide sequence ID" value="NZ_JACHFD010000001.1"/>
</dbReference>
<dbReference type="InterPro" id="IPR013324">
    <property type="entry name" value="RNA_pol_sigma_r3/r4-like"/>
</dbReference>
<dbReference type="EMBL" id="JACHFD010000001">
    <property type="protein sequence ID" value="MBB5350057.1"/>
    <property type="molecule type" value="Genomic_DNA"/>
</dbReference>
<dbReference type="InterPro" id="IPR053812">
    <property type="entry name" value="HTH_Sigma70_ECF-like"/>
</dbReference>
<evidence type="ECO:0000313" key="2">
    <source>
        <dbReference type="EMBL" id="MBB5350057.1"/>
    </source>
</evidence>
<protein>
    <submittedName>
        <fullName evidence="2">RNA polymerase sigma factor (TIGR02999 family)</fullName>
    </submittedName>
</protein>
<dbReference type="NCBIfam" id="TIGR02937">
    <property type="entry name" value="sigma70-ECF"/>
    <property type="match status" value="1"/>
</dbReference>
<comment type="caution">
    <text evidence="2">The sequence shown here is derived from an EMBL/GenBank/DDBJ whole genome shotgun (WGS) entry which is preliminary data.</text>
</comment>
<dbReference type="NCBIfam" id="TIGR02999">
    <property type="entry name" value="Sig-70_X6"/>
    <property type="match status" value="1"/>
</dbReference>
<proteinExistence type="predicted"/>
<keyword evidence="3" id="KW-1185">Reference proteome</keyword>